<evidence type="ECO:0000313" key="3">
    <source>
        <dbReference type="EMBL" id="ADV63454.1"/>
    </source>
</evidence>
<feature type="region of interest" description="Disordered" evidence="2">
    <location>
        <begin position="1"/>
        <end position="22"/>
    </location>
</feature>
<protein>
    <submittedName>
        <fullName evidence="3">Uncharacterized protein</fullName>
    </submittedName>
</protein>
<dbReference type="PANTHER" id="PTHR38768:SF1">
    <property type="entry name" value="UPF0502 PROTEIN YCEH"/>
    <property type="match status" value="1"/>
</dbReference>
<dbReference type="eggNOG" id="COG3132">
    <property type="taxonomic scope" value="Bacteria"/>
</dbReference>
<evidence type="ECO:0000256" key="1">
    <source>
        <dbReference type="SAM" id="Coils"/>
    </source>
</evidence>
<dbReference type="EMBL" id="CP002353">
    <property type="protein sequence ID" value="ADV63454.1"/>
    <property type="molecule type" value="Genomic_DNA"/>
</dbReference>
<reference evidence="3 4" key="2">
    <citation type="journal article" date="2011" name="Stand. Genomic Sci.">
        <title>Complete genome sequence of Isosphaera pallida type strain (IS1B).</title>
        <authorList>
            <consortium name="US DOE Joint Genome Institute (JGI-PGF)"/>
            <person name="Goker M."/>
            <person name="Cleland D."/>
            <person name="Saunders E."/>
            <person name="Lapidus A."/>
            <person name="Nolan M."/>
            <person name="Lucas S."/>
            <person name="Hammon N."/>
            <person name="Deshpande S."/>
            <person name="Cheng J.F."/>
            <person name="Tapia R."/>
            <person name="Han C."/>
            <person name="Goodwin L."/>
            <person name="Pitluck S."/>
            <person name="Liolios K."/>
            <person name="Pagani I."/>
            <person name="Ivanova N."/>
            <person name="Mavromatis K."/>
            <person name="Pati A."/>
            <person name="Chen A."/>
            <person name="Palaniappan K."/>
            <person name="Land M."/>
            <person name="Hauser L."/>
            <person name="Chang Y.J."/>
            <person name="Jeffries C.D."/>
            <person name="Detter J.C."/>
            <person name="Beck B."/>
            <person name="Woyke T."/>
            <person name="Bristow J."/>
            <person name="Eisen J.A."/>
            <person name="Markowitz V."/>
            <person name="Hugenholtz P."/>
            <person name="Kyrpides N.C."/>
            <person name="Klenk H.P."/>
        </authorList>
    </citation>
    <scope>NUCLEOTIDE SEQUENCE [LARGE SCALE GENOMIC DNA]</scope>
    <source>
        <strain evidence="4">ATCC 43644 / DSM 9630 / IS1B</strain>
    </source>
</reference>
<dbReference type="InterPro" id="IPR036390">
    <property type="entry name" value="WH_DNA-bd_sf"/>
</dbReference>
<dbReference type="KEGG" id="ipa:Isop_2889"/>
<feature type="region of interest" description="Disordered" evidence="2">
    <location>
        <begin position="195"/>
        <end position="233"/>
    </location>
</feature>
<dbReference type="Gene3D" id="1.10.10.10">
    <property type="entry name" value="Winged helix-like DNA-binding domain superfamily/Winged helix DNA-binding domain"/>
    <property type="match status" value="2"/>
</dbReference>
<accession>E8R1N6</accession>
<dbReference type="InterPro" id="IPR036388">
    <property type="entry name" value="WH-like_DNA-bd_sf"/>
</dbReference>
<dbReference type="PANTHER" id="PTHR38768">
    <property type="entry name" value="UPF0502 PROTEIN YCEH"/>
    <property type="match status" value="1"/>
</dbReference>
<keyword evidence="1" id="KW-0175">Coiled coil</keyword>
<dbReference type="InParanoid" id="E8R1N6"/>
<dbReference type="InterPro" id="IPR007432">
    <property type="entry name" value="DUF480"/>
</dbReference>
<evidence type="ECO:0000313" key="4">
    <source>
        <dbReference type="Proteomes" id="UP000008631"/>
    </source>
</evidence>
<dbReference type="HOGENOM" id="CLU_057831_1_0_0"/>
<dbReference type="AlphaFoldDB" id="E8R1N6"/>
<proteinExistence type="predicted"/>
<dbReference type="SUPFAM" id="SSF46785">
    <property type="entry name" value="Winged helix' DNA-binding domain"/>
    <property type="match status" value="2"/>
</dbReference>
<dbReference type="RefSeq" id="WP_013565742.1">
    <property type="nucleotide sequence ID" value="NC_014962.1"/>
</dbReference>
<feature type="coiled-coil region" evidence="1">
    <location>
        <begin position="236"/>
        <end position="270"/>
    </location>
</feature>
<dbReference type="STRING" id="575540.Isop_2889"/>
<dbReference type="Pfam" id="PF04337">
    <property type="entry name" value="DUF480"/>
    <property type="match status" value="1"/>
</dbReference>
<organism evidence="3 4">
    <name type="scientific">Isosphaera pallida (strain ATCC 43644 / DSM 9630 / IS1B)</name>
    <dbReference type="NCBI Taxonomy" id="575540"/>
    <lineage>
        <taxon>Bacteria</taxon>
        <taxon>Pseudomonadati</taxon>
        <taxon>Planctomycetota</taxon>
        <taxon>Planctomycetia</taxon>
        <taxon>Isosphaerales</taxon>
        <taxon>Isosphaeraceae</taxon>
        <taxon>Isosphaera</taxon>
    </lineage>
</organism>
<gene>
    <name evidence="3" type="ordered locus">Isop_2889</name>
</gene>
<reference key="1">
    <citation type="submission" date="2010-11" db="EMBL/GenBank/DDBJ databases">
        <title>The complete sequence of chromosome of Isophaera pallida ATCC 43644.</title>
        <authorList>
            <consortium name="US DOE Joint Genome Institute (JGI-PGF)"/>
            <person name="Lucas S."/>
            <person name="Copeland A."/>
            <person name="Lapidus A."/>
            <person name="Bruce D."/>
            <person name="Goodwin L."/>
            <person name="Pitluck S."/>
            <person name="Kyrpides N."/>
            <person name="Mavromatis K."/>
            <person name="Pagani I."/>
            <person name="Ivanova N."/>
            <person name="Saunders E."/>
            <person name="Brettin T."/>
            <person name="Detter J.C."/>
            <person name="Han C."/>
            <person name="Tapia R."/>
            <person name="Land M."/>
            <person name="Hauser L."/>
            <person name="Markowitz V."/>
            <person name="Cheng J.-F."/>
            <person name="Hugenholtz P."/>
            <person name="Woyke T."/>
            <person name="Wu D."/>
            <person name="Eisen J.A."/>
        </authorList>
    </citation>
    <scope>NUCLEOTIDE SEQUENCE</scope>
    <source>
        <strain>ATCC 43644</strain>
    </source>
</reference>
<keyword evidence="4" id="KW-1185">Reference proteome</keyword>
<evidence type="ECO:0000256" key="2">
    <source>
        <dbReference type="SAM" id="MobiDB-lite"/>
    </source>
</evidence>
<dbReference type="FunCoup" id="E8R1N6">
    <property type="interactions" value="9"/>
</dbReference>
<dbReference type="OrthoDB" id="9784785at2"/>
<feature type="compositionally biased region" description="Low complexity" evidence="2">
    <location>
        <begin position="1"/>
        <end position="18"/>
    </location>
</feature>
<name>E8R1N6_ISOPI</name>
<dbReference type="Proteomes" id="UP000008631">
    <property type="component" value="Chromosome"/>
</dbReference>
<sequence>MSSVVSPPSSGRPQPSWPTLSPPERRVLGVLVEKAKTTPDAYPLTLAALTTGCNQKTNRIPLTNYDQDEVEETLDRLRARGLVIQVDSSTGRVPRFKHTLYEKLGVTSPQIAVIAELLLRGPQTEGDLRARANRMLERDPIADLTELQTLLAGLIERGLVVSLSPEGQKRGVVVTHGLYPPDEWERVRLQVTRDFPAEPSPSTPTPTQTAPAYISTAPPHPSVTPVLAGSADPTELAEARREIAVLRAQLETLRAEVARLQAEFAALKTALGA</sequence>